<dbReference type="PROSITE" id="PS50111">
    <property type="entry name" value="CHEMOTAXIS_TRANSDUC_2"/>
    <property type="match status" value="1"/>
</dbReference>
<keyword evidence="8 10" id="KW-0807">Transducer</keyword>
<evidence type="ECO:0000313" key="14">
    <source>
        <dbReference type="EMBL" id="RQW71504.1"/>
    </source>
</evidence>
<feature type="domain" description="Methyl-accepting transducer" evidence="12">
    <location>
        <begin position="374"/>
        <end position="645"/>
    </location>
</feature>
<keyword evidence="4" id="KW-0145">Chemotaxis</keyword>
<evidence type="ECO:0000256" key="5">
    <source>
        <dbReference type="ARBA" id="ARBA00022692"/>
    </source>
</evidence>
<dbReference type="GO" id="GO:0007165">
    <property type="term" value="P:signal transduction"/>
    <property type="evidence" value="ECO:0007669"/>
    <property type="project" value="UniProtKB-KW"/>
</dbReference>
<reference evidence="14 15" key="1">
    <citation type="journal article" date="2013" name="J. Microbiol.">
        <title>Lysinibacillus chungkukjangi sp. nov., isolated from Chungkukjang, Korean fermented soybean food.</title>
        <authorList>
            <person name="Kim S.J."/>
            <person name="Jang Y.H."/>
            <person name="Hamada M."/>
            <person name="Ahn J.H."/>
            <person name="Weon H.Y."/>
            <person name="Suzuki K."/>
            <person name="Whang K.S."/>
            <person name="Kwon S.W."/>
        </authorList>
    </citation>
    <scope>NUCLEOTIDE SEQUENCE [LARGE SCALE GENOMIC DNA]</scope>
    <source>
        <strain evidence="14 15">MCCC 1A12701</strain>
    </source>
</reference>
<dbReference type="CDD" id="cd18773">
    <property type="entry name" value="PDC1_HK_sensor"/>
    <property type="match status" value="1"/>
</dbReference>
<dbReference type="Proteomes" id="UP000274033">
    <property type="component" value="Unassembled WGS sequence"/>
</dbReference>
<proteinExistence type="inferred from homology"/>
<organism evidence="14 15">
    <name type="scientific">Lysinibacillus composti</name>
    <dbReference type="NCBI Taxonomy" id="720633"/>
    <lineage>
        <taxon>Bacteria</taxon>
        <taxon>Bacillati</taxon>
        <taxon>Bacillota</taxon>
        <taxon>Bacilli</taxon>
        <taxon>Bacillales</taxon>
        <taxon>Bacillaceae</taxon>
        <taxon>Lysinibacillus</taxon>
    </lineage>
</organism>
<evidence type="ECO:0000256" key="8">
    <source>
        <dbReference type="ARBA" id="ARBA00023224"/>
    </source>
</evidence>
<keyword evidence="6 11" id="KW-1133">Transmembrane helix</keyword>
<dbReference type="GO" id="GO:0005886">
    <property type="term" value="C:plasma membrane"/>
    <property type="evidence" value="ECO:0007669"/>
    <property type="project" value="UniProtKB-SubCell"/>
</dbReference>
<comment type="similarity">
    <text evidence="9">Belongs to the methyl-accepting chemotaxis (MCP) protein family.</text>
</comment>
<name>A0A3N9U4E4_9BACI</name>
<evidence type="ECO:0000256" key="11">
    <source>
        <dbReference type="SAM" id="Phobius"/>
    </source>
</evidence>
<dbReference type="SUPFAM" id="SSF58104">
    <property type="entry name" value="Methyl-accepting chemotaxis protein (MCP) signaling domain"/>
    <property type="match status" value="1"/>
</dbReference>
<evidence type="ECO:0000256" key="6">
    <source>
        <dbReference type="ARBA" id="ARBA00022989"/>
    </source>
</evidence>
<evidence type="ECO:0000256" key="9">
    <source>
        <dbReference type="ARBA" id="ARBA00029447"/>
    </source>
</evidence>
<dbReference type="EMBL" id="RRCT01000034">
    <property type="protein sequence ID" value="RQW71504.1"/>
    <property type="molecule type" value="Genomic_DNA"/>
</dbReference>
<keyword evidence="2" id="KW-1003">Cell membrane</keyword>
<evidence type="ECO:0000256" key="2">
    <source>
        <dbReference type="ARBA" id="ARBA00022475"/>
    </source>
</evidence>
<dbReference type="CDD" id="cd06225">
    <property type="entry name" value="HAMP"/>
    <property type="match status" value="1"/>
</dbReference>
<dbReference type="Pfam" id="PF00015">
    <property type="entry name" value="MCPsignal"/>
    <property type="match status" value="1"/>
</dbReference>
<dbReference type="Gene3D" id="3.30.450.20">
    <property type="entry name" value="PAS domain"/>
    <property type="match status" value="2"/>
</dbReference>
<dbReference type="AlphaFoldDB" id="A0A3N9U4E4"/>
<dbReference type="InterPro" id="IPR003660">
    <property type="entry name" value="HAMP_dom"/>
</dbReference>
<evidence type="ECO:0000313" key="15">
    <source>
        <dbReference type="Proteomes" id="UP000274033"/>
    </source>
</evidence>
<accession>A0A3N9U4E4</accession>
<evidence type="ECO:0000259" key="13">
    <source>
        <dbReference type="PROSITE" id="PS50885"/>
    </source>
</evidence>
<keyword evidence="3" id="KW-0488">Methylation</keyword>
<evidence type="ECO:0000256" key="4">
    <source>
        <dbReference type="ARBA" id="ARBA00022500"/>
    </source>
</evidence>
<dbReference type="PANTHER" id="PTHR32089:SF114">
    <property type="entry name" value="METHYL-ACCEPTING CHEMOTAXIS PROTEIN MCPB"/>
    <property type="match status" value="1"/>
</dbReference>
<dbReference type="Pfam" id="PF02743">
    <property type="entry name" value="dCache_1"/>
    <property type="match status" value="1"/>
</dbReference>
<evidence type="ECO:0000256" key="3">
    <source>
        <dbReference type="ARBA" id="ARBA00022481"/>
    </source>
</evidence>
<dbReference type="Pfam" id="PF00672">
    <property type="entry name" value="HAMP"/>
    <property type="match status" value="1"/>
</dbReference>
<comment type="caution">
    <text evidence="14">The sequence shown here is derived from an EMBL/GenBank/DDBJ whole genome shotgun (WGS) entry which is preliminary data.</text>
</comment>
<dbReference type="InterPro" id="IPR033479">
    <property type="entry name" value="dCache_1"/>
</dbReference>
<keyword evidence="15" id="KW-1185">Reference proteome</keyword>
<evidence type="ECO:0000256" key="7">
    <source>
        <dbReference type="ARBA" id="ARBA00023136"/>
    </source>
</evidence>
<dbReference type="Gene3D" id="1.10.287.950">
    <property type="entry name" value="Methyl-accepting chemotaxis protein"/>
    <property type="match status" value="1"/>
</dbReference>
<dbReference type="InterPro" id="IPR004089">
    <property type="entry name" value="MCPsignal_dom"/>
</dbReference>
<feature type="transmembrane region" description="Helical" evidence="11">
    <location>
        <begin position="278"/>
        <end position="302"/>
    </location>
</feature>
<sequence>MVRKSMKKKKIKKGFSVKFRVIVTFILILLIPSVSIGVISYFYSSIELEDTLSKHTEREVELLDELITKEIKPVVAQADYYSTIISKRWTEQQILKELERYNSLEDGVKSVSVVQKGRNFMRNPYFNFDDDFDPFSEPWYLKAIENPQSPVVIDPYISSSDGTLMMSVAAALKDGSGVISFDINLETIMDLVKSVKIGDTGFASLMDAKQYYLADPNIENGVAADKQYHIQMSNEESGNFKIHEDEVPKHIFFKKSEFTGWYIVGTLMMQDVATSTNGILTVTIIILIAAIIVGVAIGYPMIRSILRPLRILGEAAGKIGEGDLRNKIEIKNQDEFGHLAGIFNKMIDSLQTLIRHVSDQSNTLAASSGELTASTEENQKATSQIVESIQQLASGAEQQSAAVANSTIATNEMQQSIQTISSIAENASNKARQALQEVQIGDRTIQQAINQMQSISETVKSIEVAILNLGKRSNEIGQIVEAIKQIADQTNLLALNAAIEAARAGEAGKGFAVVADEVRTLAEQSATATKQIAGIINKIQFETNEAVEKMATGTEEVGKGILVMNEAGQKFISIQENVMEVTNEIKEVSTTTINMSQQSLLVSDATQAVQSLTNHTLGGIQNISASTEEQLASMEEISASADELAIMADSLQQTIKKFKY</sequence>
<dbReference type="CDD" id="cd11386">
    <property type="entry name" value="MCP_signal"/>
    <property type="match status" value="1"/>
</dbReference>
<keyword evidence="5 11" id="KW-0812">Transmembrane</keyword>
<comment type="subcellular location">
    <subcellularLocation>
        <location evidence="1">Cell membrane</location>
        <topology evidence="1">Multi-pass membrane protein</topology>
    </subcellularLocation>
</comment>
<keyword evidence="7 11" id="KW-0472">Membrane</keyword>
<dbReference type="GO" id="GO:0006935">
    <property type="term" value="P:chemotaxis"/>
    <property type="evidence" value="ECO:0007669"/>
    <property type="project" value="UniProtKB-KW"/>
</dbReference>
<feature type="transmembrane region" description="Helical" evidence="11">
    <location>
        <begin position="21"/>
        <end position="43"/>
    </location>
</feature>
<protein>
    <submittedName>
        <fullName evidence="14">Methyl-accepting chemotaxis protein</fullName>
    </submittedName>
</protein>
<evidence type="ECO:0000256" key="10">
    <source>
        <dbReference type="PROSITE-ProRule" id="PRU00284"/>
    </source>
</evidence>
<dbReference type="PROSITE" id="PS50885">
    <property type="entry name" value="HAMP"/>
    <property type="match status" value="1"/>
</dbReference>
<dbReference type="SMART" id="SM00283">
    <property type="entry name" value="MA"/>
    <property type="match status" value="1"/>
</dbReference>
<gene>
    <name evidence="14" type="ORF">EBB45_19355</name>
</gene>
<dbReference type="PANTHER" id="PTHR32089">
    <property type="entry name" value="METHYL-ACCEPTING CHEMOTAXIS PROTEIN MCPB"/>
    <property type="match status" value="1"/>
</dbReference>
<dbReference type="SUPFAM" id="SSF103190">
    <property type="entry name" value="Sensory domain-like"/>
    <property type="match status" value="1"/>
</dbReference>
<evidence type="ECO:0000256" key="1">
    <source>
        <dbReference type="ARBA" id="ARBA00004651"/>
    </source>
</evidence>
<dbReference type="InterPro" id="IPR029151">
    <property type="entry name" value="Sensor-like_sf"/>
</dbReference>
<dbReference type="SMART" id="SM00304">
    <property type="entry name" value="HAMP"/>
    <property type="match status" value="2"/>
</dbReference>
<dbReference type="CDD" id="cd12912">
    <property type="entry name" value="PDC2_MCP_like"/>
    <property type="match status" value="1"/>
</dbReference>
<evidence type="ECO:0000259" key="12">
    <source>
        <dbReference type="PROSITE" id="PS50111"/>
    </source>
</evidence>
<feature type="domain" description="HAMP" evidence="13">
    <location>
        <begin position="303"/>
        <end position="355"/>
    </location>
</feature>